<organism evidence="2 3">
    <name type="scientific">Toxostoma redivivum</name>
    <name type="common">California thrasher</name>
    <dbReference type="NCBI Taxonomy" id="99882"/>
    <lineage>
        <taxon>Eukaryota</taxon>
        <taxon>Metazoa</taxon>
        <taxon>Chordata</taxon>
        <taxon>Craniata</taxon>
        <taxon>Vertebrata</taxon>
        <taxon>Euteleostomi</taxon>
        <taxon>Archelosauria</taxon>
        <taxon>Archosauria</taxon>
        <taxon>Dinosauria</taxon>
        <taxon>Saurischia</taxon>
        <taxon>Theropoda</taxon>
        <taxon>Coelurosauria</taxon>
        <taxon>Aves</taxon>
        <taxon>Neognathae</taxon>
        <taxon>Neoaves</taxon>
        <taxon>Telluraves</taxon>
        <taxon>Australaves</taxon>
        <taxon>Passeriformes</taxon>
        <taxon>Mimidae</taxon>
        <taxon>Toxostoma</taxon>
    </lineage>
</organism>
<protein>
    <submittedName>
        <fullName evidence="2">NUMA1 protein</fullName>
    </submittedName>
</protein>
<reference evidence="2 3" key="1">
    <citation type="submission" date="2019-09" db="EMBL/GenBank/DDBJ databases">
        <title>Bird 10,000 Genomes (B10K) Project - Family phase.</title>
        <authorList>
            <person name="Zhang G."/>
        </authorList>
    </citation>
    <scope>NUCLEOTIDE SEQUENCE [LARGE SCALE GENOMIC DNA]</scope>
    <source>
        <strain evidence="2">B10K-DU-002-15</strain>
        <tissue evidence="2">Muscle</tissue>
    </source>
</reference>
<feature type="non-terminal residue" evidence="2">
    <location>
        <position position="1"/>
    </location>
</feature>
<dbReference type="Proteomes" id="UP000523146">
    <property type="component" value="Unassembled WGS sequence"/>
</dbReference>
<feature type="region of interest" description="Disordered" evidence="1">
    <location>
        <begin position="19"/>
        <end position="52"/>
    </location>
</feature>
<proteinExistence type="predicted"/>
<accession>A0A7K5J002</accession>
<feature type="non-terminal residue" evidence="2">
    <location>
        <position position="52"/>
    </location>
</feature>
<gene>
    <name evidence="2" type="primary">Numa1_1</name>
    <name evidence="2" type="ORF">TOXRED_R15905</name>
</gene>
<dbReference type="EMBL" id="VXBI01008388">
    <property type="protein sequence ID" value="NWS87164.1"/>
    <property type="molecule type" value="Genomic_DNA"/>
</dbReference>
<name>A0A7K5J002_TOXRE</name>
<evidence type="ECO:0000313" key="3">
    <source>
        <dbReference type="Proteomes" id="UP000523146"/>
    </source>
</evidence>
<evidence type="ECO:0000313" key="2">
    <source>
        <dbReference type="EMBL" id="NWS87164.1"/>
    </source>
</evidence>
<sequence>MAFNILNTPRELGRRLLRRAVAQRSTPTPSTSSGTRRSPRIATAKSPKGKVG</sequence>
<evidence type="ECO:0000256" key="1">
    <source>
        <dbReference type="SAM" id="MobiDB-lite"/>
    </source>
</evidence>
<keyword evidence="3" id="KW-1185">Reference proteome</keyword>
<dbReference type="AlphaFoldDB" id="A0A7K5J002"/>
<feature type="compositionally biased region" description="Low complexity" evidence="1">
    <location>
        <begin position="24"/>
        <end position="36"/>
    </location>
</feature>
<comment type="caution">
    <text evidence="2">The sequence shown here is derived from an EMBL/GenBank/DDBJ whole genome shotgun (WGS) entry which is preliminary data.</text>
</comment>